<keyword evidence="2" id="KW-0812">Transmembrane</keyword>
<gene>
    <name evidence="3" type="ORF">OOU_Y34scaffold00037g34</name>
</gene>
<dbReference type="SUPFAM" id="SSF51735">
    <property type="entry name" value="NAD(P)-binding Rossmann-fold domains"/>
    <property type="match status" value="1"/>
</dbReference>
<evidence type="ECO:0000313" key="3">
    <source>
        <dbReference type="EMBL" id="ELQ44892.1"/>
    </source>
</evidence>
<accession>A0AA97PB35</accession>
<dbReference type="InterPro" id="IPR021836">
    <property type="entry name" value="DUF3429"/>
</dbReference>
<dbReference type="InterPro" id="IPR036291">
    <property type="entry name" value="NAD(P)-bd_dom_sf"/>
</dbReference>
<dbReference type="PANTHER" id="PTHR15887:SF1">
    <property type="entry name" value="TRANSMEMBRANE PROTEIN 69"/>
    <property type="match status" value="1"/>
</dbReference>
<dbReference type="Gene3D" id="3.40.50.720">
    <property type="entry name" value="NAD(P)-binding Rossmann-like Domain"/>
    <property type="match status" value="1"/>
</dbReference>
<protein>
    <recommendedName>
        <fullName evidence="4">NAD(P)-binding protein</fullName>
    </recommendedName>
</protein>
<reference evidence="3" key="1">
    <citation type="journal article" date="2012" name="PLoS Genet.">
        <title>Comparative analysis of the genomes of two field isolates of the rice blast fungus Magnaporthe oryzae.</title>
        <authorList>
            <person name="Xue M."/>
            <person name="Yang J."/>
            <person name="Li Z."/>
            <person name="Hu S."/>
            <person name="Yao N."/>
            <person name="Dean R.A."/>
            <person name="Zhao W."/>
            <person name="Shen M."/>
            <person name="Zhang H."/>
            <person name="Li C."/>
            <person name="Liu L."/>
            <person name="Cao L."/>
            <person name="Xu X."/>
            <person name="Xing Y."/>
            <person name="Hsiang T."/>
            <person name="Zhang Z."/>
            <person name="Xu J.R."/>
            <person name="Peng Y.L."/>
        </authorList>
    </citation>
    <scope>NUCLEOTIDE SEQUENCE</scope>
    <source>
        <strain evidence="3">Y34</strain>
    </source>
</reference>
<sequence length="714" mass="79599">MLRGARPLLSFSTRAIESVKASKFSIGRNSALEVRPKAPSPSFGRPLVYRAARLQYSTKKPTDSEEEYAKKVVGVDPEHDRKVAQEKLQPNPDGVSSESSVRHVLEPRRRQIGEGAEEGQDALKKGLGADIETVKDTFNLSGVPPLSYKLGLAGTLPYLGTSLSTVFLSWNLSTQWPTSSSLLNSIMFSHENAAYYFQLLEHIQLGYGAVIISFLGAIHWGLEYAEKAPHPQRTKFRYGMGVVAPMLAWPTLLLPVEYALIGQFAAFSALYFADAKAATRGWAPPWYGTYRFVLTFVVGSAIFVSLLWRARLLDDGGNKGAAQNISGVKEGDLTREMPEAEWKRLEAEEKERLKKEKEEAERKKKEEEKKKSQEKKGKDGKKTESKDKKSDDDKKDEEKEGDSKDDSKKDDGEGESKECLFSVKLPHQRGAETTPRQFTHNYLVDLSVRTRTMKVLITGATGTIGSEIFRHCLAHPDITSVVAITRRSLPEAVSSHPKLTSVVMQDFKIWPREMLQSHSDAAGMIWALGGSEGNATVNLEFPLAFMTAMADVLESEHRAAEVQIGKTMRQKFRFIYLSGAFVERDQNKKLFLERDPPNKDFCVFPAARKLKGVTETESLAFAQEHAHVWQALIVRPGGVFPKDSIATSMLSWVLGENWVIGREELAAFMTDLCVNGAEERNKTMFENAVPTSYAGAQEEEPTAYAKRVSFEARA</sequence>
<evidence type="ECO:0000256" key="2">
    <source>
        <dbReference type="SAM" id="Phobius"/>
    </source>
</evidence>
<dbReference type="Pfam" id="PF11911">
    <property type="entry name" value="DUF3429"/>
    <property type="match status" value="1"/>
</dbReference>
<feature type="compositionally biased region" description="Basic and acidic residues" evidence="1">
    <location>
        <begin position="76"/>
        <end position="85"/>
    </location>
</feature>
<evidence type="ECO:0008006" key="4">
    <source>
        <dbReference type="Google" id="ProtNLM"/>
    </source>
</evidence>
<keyword evidence="2" id="KW-0472">Membrane</keyword>
<dbReference type="EMBL" id="JH792917">
    <property type="protein sequence ID" value="ELQ44892.1"/>
    <property type="molecule type" value="Genomic_DNA"/>
</dbReference>
<evidence type="ECO:0000256" key="1">
    <source>
        <dbReference type="SAM" id="MobiDB-lite"/>
    </source>
</evidence>
<feature type="region of interest" description="Disordered" evidence="1">
    <location>
        <begin position="349"/>
        <end position="433"/>
    </location>
</feature>
<dbReference type="AlphaFoldDB" id="A0AA97PB35"/>
<proteinExistence type="predicted"/>
<feature type="transmembrane region" description="Helical" evidence="2">
    <location>
        <begin position="292"/>
        <end position="310"/>
    </location>
</feature>
<feature type="region of interest" description="Disordered" evidence="1">
    <location>
        <begin position="75"/>
        <end position="120"/>
    </location>
</feature>
<feature type="transmembrane region" description="Helical" evidence="2">
    <location>
        <begin position="246"/>
        <end position="272"/>
    </location>
</feature>
<keyword evidence="2" id="KW-1133">Transmembrane helix</keyword>
<feature type="transmembrane region" description="Helical" evidence="2">
    <location>
        <begin position="205"/>
        <end position="225"/>
    </location>
</feature>
<dbReference type="Proteomes" id="UP000011086">
    <property type="component" value="Unassembled WGS sequence"/>
</dbReference>
<dbReference type="PANTHER" id="PTHR15887">
    <property type="entry name" value="TRANSMEMBRANE PROTEIN 69"/>
    <property type="match status" value="1"/>
</dbReference>
<organism evidence="3">
    <name type="scientific">Pyricularia oryzae (strain Y34)</name>
    <name type="common">Rice blast fungus</name>
    <name type="synonym">Magnaporthe oryzae</name>
    <dbReference type="NCBI Taxonomy" id="1143189"/>
    <lineage>
        <taxon>Eukaryota</taxon>
        <taxon>Fungi</taxon>
        <taxon>Dikarya</taxon>
        <taxon>Ascomycota</taxon>
        <taxon>Pezizomycotina</taxon>
        <taxon>Sordariomycetes</taxon>
        <taxon>Sordariomycetidae</taxon>
        <taxon>Magnaporthales</taxon>
        <taxon>Pyriculariaceae</taxon>
        <taxon>Pyricularia</taxon>
    </lineage>
</organism>
<name>A0AA97PB35_PYRO3</name>
<feature type="compositionally biased region" description="Basic and acidic residues" evidence="1">
    <location>
        <begin position="349"/>
        <end position="418"/>
    </location>
</feature>
<feature type="compositionally biased region" description="Basic and acidic residues" evidence="1">
    <location>
        <begin position="100"/>
        <end position="112"/>
    </location>
</feature>